<dbReference type="OrthoDB" id="9785745at2"/>
<evidence type="ECO:0000259" key="5">
    <source>
        <dbReference type="PROSITE" id="PS50931"/>
    </source>
</evidence>
<gene>
    <name evidence="7" type="ORF">EGC77_08575</name>
    <name evidence="6" type="ORF">EGC80_07785</name>
</gene>
<evidence type="ECO:0000256" key="1">
    <source>
        <dbReference type="ARBA" id="ARBA00009437"/>
    </source>
</evidence>
<dbReference type="AlphaFoldDB" id="A0A3N4EHK3"/>
<comment type="similarity">
    <text evidence="1">Belongs to the LysR transcriptional regulatory family.</text>
</comment>
<proteinExistence type="inferred from homology"/>
<evidence type="ECO:0000313" key="6">
    <source>
        <dbReference type="EMBL" id="AZG34828.1"/>
    </source>
</evidence>
<evidence type="ECO:0000313" key="7">
    <source>
        <dbReference type="EMBL" id="RPA33381.1"/>
    </source>
</evidence>
<evidence type="ECO:0000256" key="2">
    <source>
        <dbReference type="ARBA" id="ARBA00023015"/>
    </source>
</evidence>
<dbReference type="PANTHER" id="PTHR30537:SF68">
    <property type="entry name" value="TRANSCRIPTIONAL REGULATOR-RELATED"/>
    <property type="match status" value="1"/>
</dbReference>
<dbReference type="PROSITE" id="PS50931">
    <property type="entry name" value="HTH_LYSR"/>
    <property type="match status" value="1"/>
</dbReference>
<protein>
    <submittedName>
        <fullName evidence="7">LysR family transcriptional regulator</fullName>
    </submittedName>
</protein>
<dbReference type="InterPro" id="IPR036390">
    <property type="entry name" value="WH_DNA-bd_sf"/>
</dbReference>
<reference evidence="6 8" key="1">
    <citation type="submission" date="2018-11" db="EMBL/GenBank/DDBJ databases">
        <title>Shewanella sp. M2.</title>
        <authorList>
            <person name="Hwang Y.J."/>
            <person name="Hwang C.Y."/>
        </authorList>
    </citation>
    <scope>NUCLEOTIDE SEQUENCE [LARGE SCALE GENOMIC DNA]</scope>
    <source>
        <strain evidence="6 8">M2</strain>
    </source>
</reference>
<dbReference type="SUPFAM" id="SSF53850">
    <property type="entry name" value="Periplasmic binding protein-like II"/>
    <property type="match status" value="1"/>
</dbReference>
<reference evidence="7" key="3">
    <citation type="submission" date="2018-11" db="EMBL/GenBank/DDBJ databases">
        <authorList>
            <person name="Hwang Y.J."/>
            <person name="Hwang C.Y."/>
        </authorList>
    </citation>
    <scope>NUCLEOTIDE SEQUENCE</scope>
    <source>
        <strain evidence="7">R106</strain>
    </source>
</reference>
<organism evidence="7 9">
    <name type="scientific">Shewanella psychromarinicola</name>
    <dbReference type="NCBI Taxonomy" id="2487742"/>
    <lineage>
        <taxon>Bacteria</taxon>
        <taxon>Pseudomonadati</taxon>
        <taxon>Pseudomonadota</taxon>
        <taxon>Gammaproteobacteria</taxon>
        <taxon>Alteromonadales</taxon>
        <taxon>Shewanellaceae</taxon>
        <taxon>Shewanella</taxon>
    </lineage>
</organism>
<dbReference type="EMBL" id="RKKB01000002">
    <property type="protein sequence ID" value="RPA33381.1"/>
    <property type="molecule type" value="Genomic_DNA"/>
</dbReference>
<dbReference type="KEGG" id="spsr:EGC80_07785"/>
<evidence type="ECO:0000256" key="3">
    <source>
        <dbReference type="ARBA" id="ARBA00023125"/>
    </source>
</evidence>
<dbReference type="GO" id="GO:0006351">
    <property type="term" value="P:DNA-templated transcription"/>
    <property type="evidence" value="ECO:0007669"/>
    <property type="project" value="TreeGrafter"/>
</dbReference>
<keyword evidence="3" id="KW-0238">DNA-binding</keyword>
<evidence type="ECO:0000313" key="9">
    <source>
        <dbReference type="Proteomes" id="UP000278855"/>
    </source>
</evidence>
<keyword evidence="2" id="KW-0805">Transcription regulation</keyword>
<dbReference type="InterPro" id="IPR036388">
    <property type="entry name" value="WH-like_DNA-bd_sf"/>
</dbReference>
<dbReference type="Proteomes" id="UP000278855">
    <property type="component" value="Unassembled WGS sequence"/>
</dbReference>
<dbReference type="FunFam" id="1.10.10.10:FF:000001">
    <property type="entry name" value="LysR family transcriptional regulator"/>
    <property type="match status" value="1"/>
</dbReference>
<dbReference type="Gene3D" id="1.10.10.10">
    <property type="entry name" value="Winged helix-like DNA-binding domain superfamily/Winged helix DNA-binding domain"/>
    <property type="match status" value="1"/>
</dbReference>
<dbReference type="EMBL" id="CP034073">
    <property type="protein sequence ID" value="AZG34828.1"/>
    <property type="molecule type" value="Genomic_DNA"/>
</dbReference>
<dbReference type="SUPFAM" id="SSF46785">
    <property type="entry name" value="Winged helix' DNA-binding domain"/>
    <property type="match status" value="1"/>
</dbReference>
<keyword evidence="8" id="KW-1185">Reference proteome</keyword>
<dbReference type="RefSeq" id="WP_124012510.1">
    <property type="nucleotide sequence ID" value="NZ_CP034073.1"/>
</dbReference>
<dbReference type="PANTHER" id="PTHR30537">
    <property type="entry name" value="HTH-TYPE TRANSCRIPTIONAL REGULATOR"/>
    <property type="match status" value="1"/>
</dbReference>
<evidence type="ECO:0000256" key="4">
    <source>
        <dbReference type="ARBA" id="ARBA00023163"/>
    </source>
</evidence>
<accession>A0A3N4EHK3</accession>
<sequence length="293" mass="32990">MNIKDLELFIAVAKLGSFSKAAKSLDTRRALVSRRIGDMEKQLGAPLFTRTTRVMTLTSAGRQYLVQIEPLVNQFNHASDVFKHRHDEVQGKLRIGLLPFVDKLMDKYIANFIHDYPQVQLEVFVVQGQIQDLKRLDLDCMLNVSDDSKGNLCAKKLMTFERKMYASNLYLEQSSVIETIDDLHYHSLLGYRSAEGVLEDKWIFPHAEISSNHKIICSDYNSLYHFCLGGAGISLLPQIIAAEAVESQQLINVLPELSAGFKDINIIYPTDSCLSAVAKVFVEYMINAVALAE</sequence>
<evidence type="ECO:0000313" key="8">
    <source>
        <dbReference type="Proteomes" id="UP000273778"/>
    </source>
</evidence>
<dbReference type="InterPro" id="IPR058163">
    <property type="entry name" value="LysR-type_TF_proteobact-type"/>
</dbReference>
<name>A0A3N4EHK3_9GAMM</name>
<dbReference type="Pfam" id="PF03466">
    <property type="entry name" value="LysR_substrate"/>
    <property type="match status" value="1"/>
</dbReference>
<feature type="domain" description="HTH lysR-type" evidence="5">
    <location>
        <begin position="1"/>
        <end position="58"/>
    </location>
</feature>
<reference evidence="9" key="2">
    <citation type="submission" date="2018-11" db="EMBL/GenBank/DDBJ databases">
        <title>Shewanella sp. R106.</title>
        <authorList>
            <person name="Hwang Y.J."/>
            <person name="Hwang C.Y."/>
        </authorList>
    </citation>
    <scope>NUCLEOTIDE SEQUENCE [LARGE SCALE GENOMIC DNA]</scope>
    <source>
        <strain evidence="9">R106</strain>
    </source>
</reference>
<dbReference type="Pfam" id="PF00126">
    <property type="entry name" value="HTH_1"/>
    <property type="match status" value="1"/>
</dbReference>
<keyword evidence="4" id="KW-0804">Transcription</keyword>
<dbReference type="Proteomes" id="UP000273778">
    <property type="component" value="Chromosome"/>
</dbReference>
<dbReference type="InterPro" id="IPR005119">
    <property type="entry name" value="LysR_subst-bd"/>
</dbReference>
<dbReference type="InterPro" id="IPR000847">
    <property type="entry name" value="LysR_HTH_N"/>
</dbReference>
<dbReference type="Gene3D" id="3.40.190.290">
    <property type="match status" value="1"/>
</dbReference>
<dbReference type="GO" id="GO:0043565">
    <property type="term" value="F:sequence-specific DNA binding"/>
    <property type="evidence" value="ECO:0007669"/>
    <property type="project" value="TreeGrafter"/>
</dbReference>
<dbReference type="GO" id="GO:0003700">
    <property type="term" value="F:DNA-binding transcription factor activity"/>
    <property type="evidence" value="ECO:0007669"/>
    <property type="project" value="InterPro"/>
</dbReference>